<dbReference type="InterPro" id="IPR036249">
    <property type="entry name" value="Thioredoxin-like_sf"/>
</dbReference>
<dbReference type="EMBL" id="CP041253">
    <property type="protein sequence ID" value="QDH79826.1"/>
    <property type="molecule type" value="Genomic_DNA"/>
</dbReference>
<dbReference type="Pfam" id="PF00578">
    <property type="entry name" value="AhpC-TSA"/>
    <property type="match status" value="1"/>
</dbReference>
<evidence type="ECO:0000313" key="4">
    <source>
        <dbReference type="Proteomes" id="UP000316614"/>
    </source>
</evidence>
<sequence length="390" mass="44661">MKRIILINILLLAAVNAYAQVQIGEKAPAISVDKWINNSDHDEPSTAGKAIVLDFWFTNCGPCIYTIPHLNDLTEEYKNENISFISITYENEDDVSKFLSKKKILAHVGTDTAYQTINKYEVKAYPTTFLIDENGILKWRGHPSLLTSDMIDALLHKKRYPQVMTDQQNPVSVLNKELSTDHIYPITVSKNNYMNGSGMQFNLRELSLVNQPLDEILTFLLQKSKSRISITDQNRYDVRFKFPEDLPHDERRTAATKSLLNELDYQLTIEKKEVEGYVLKILNDSLFIKNAIDTTKVYSAKGISTNSTYWEGNGVPTQDLVGELEDRFKIFVIDKTKLNGCFELKFPIKTFDVARSYLLDHYGLALTQGRFEVEITQIASKHDRKESQEP</sequence>
<evidence type="ECO:0000313" key="3">
    <source>
        <dbReference type="EMBL" id="QDH79826.1"/>
    </source>
</evidence>
<dbReference type="PANTHER" id="PTHR42852:SF13">
    <property type="entry name" value="PROTEIN DIPZ"/>
    <property type="match status" value="1"/>
</dbReference>
<proteinExistence type="predicted"/>
<dbReference type="Pfam" id="PF12543">
    <property type="entry name" value="DUF3738"/>
    <property type="match status" value="1"/>
</dbReference>
<dbReference type="GO" id="GO:0016209">
    <property type="term" value="F:antioxidant activity"/>
    <property type="evidence" value="ECO:0007669"/>
    <property type="project" value="InterPro"/>
</dbReference>
<dbReference type="Proteomes" id="UP000316614">
    <property type="component" value="Chromosome"/>
</dbReference>
<evidence type="ECO:0000259" key="2">
    <source>
        <dbReference type="PROSITE" id="PS51352"/>
    </source>
</evidence>
<dbReference type="PROSITE" id="PS51352">
    <property type="entry name" value="THIOREDOXIN_2"/>
    <property type="match status" value="1"/>
</dbReference>
<dbReference type="OrthoDB" id="979391at2"/>
<dbReference type="InterPro" id="IPR000866">
    <property type="entry name" value="AhpC/TSA"/>
</dbReference>
<keyword evidence="1" id="KW-0732">Signal</keyword>
<feature type="chain" id="PRO_5021745700" evidence="1">
    <location>
        <begin position="20"/>
        <end position="390"/>
    </location>
</feature>
<feature type="signal peptide" evidence="1">
    <location>
        <begin position="1"/>
        <end position="19"/>
    </location>
</feature>
<keyword evidence="4" id="KW-1185">Reference proteome</keyword>
<dbReference type="GO" id="GO:0016491">
    <property type="term" value="F:oxidoreductase activity"/>
    <property type="evidence" value="ECO:0007669"/>
    <property type="project" value="InterPro"/>
</dbReference>
<dbReference type="Gene3D" id="3.40.30.10">
    <property type="entry name" value="Glutaredoxin"/>
    <property type="match status" value="1"/>
</dbReference>
<dbReference type="RefSeq" id="WP_141615065.1">
    <property type="nucleotide sequence ID" value="NZ_CP041253.1"/>
</dbReference>
<dbReference type="CDD" id="cd02966">
    <property type="entry name" value="TlpA_like_family"/>
    <property type="match status" value="1"/>
</dbReference>
<dbReference type="InterPro" id="IPR017801">
    <property type="entry name" value="DUF3738"/>
</dbReference>
<feature type="domain" description="Thioredoxin" evidence="2">
    <location>
        <begin position="21"/>
        <end position="160"/>
    </location>
</feature>
<protein>
    <submittedName>
        <fullName evidence="3">Redoxin domain-containing protein</fullName>
    </submittedName>
</protein>
<dbReference type="InterPro" id="IPR050553">
    <property type="entry name" value="Thioredoxin_ResA/DsbE_sf"/>
</dbReference>
<name>A0A514CJ76_9BACT</name>
<dbReference type="AlphaFoldDB" id="A0A514CJ76"/>
<gene>
    <name evidence="3" type="ORF">FKX85_12600</name>
</gene>
<dbReference type="InterPro" id="IPR013766">
    <property type="entry name" value="Thioredoxin_domain"/>
</dbReference>
<dbReference type="SUPFAM" id="SSF52833">
    <property type="entry name" value="Thioredoxin-like"/>
    <property type="match status" value="1"/>
</dbReference>
<evidence type="ECO:0000256" key="1">
    <source>
        <dbReference type="SAM" id="SignalP"/>
    </source>
</evidence>
<organism evidence="3 4">
    <name type="scientific">Echinicola soli</name>
    <dbReference type="NCBI Taxonomy" id="2591634"/>
    <lineage>
        <taxon>Bacteria</taxon>
        <taxon>Pseudomonadati</taxon>
        <taxon>Bacteroidota</taxon>
        <taxon>Cytophagia</taxon>
        <taxon>Cytophagales</taxon>
        <taxon>Cyclobacteriaceae</taxon>
        <taxon>Echinicola</taxon>
    </lineage>
</organism>
<dbReference type="PANTHER" id="PTHR42852">
    <property type="entry name" value="THIOL:DISULFIDE INTERCHANGE PROTEIN DSBE"/>
    <property type="match status" value="1"/>
</dbReference>
<dbReference type="KEGG" id="echi:FKX85_12600"/>
<accession>A0A514CJ76</accession>
<reference evidence="3 4" key="1">
    <citation type="submission" date="2019-06" db="EMBL/GenBank/DDBJ databases">
        <title>Echinicola alkalisoli sp. nov. isolated from saline soil.</title>
        <authorList>
            <person name="Sun J.-Q."/>
            <person name="Xu L."/>
        </authorList>
    </citation>
    <scope>NUCLEOTIDE SEQUENCE [LARGE SCALE GENOMIC DNA]</scope>
    <source>
        <strain evidence="3 4">LN3S3</strain>
    </source>
</reference>